<evidence type="ECO:0000313" key="2">
    <source>
        <dbReference type="EMBL" id="ELK08495.1"/>
    </source>
</evidence>
<dbReference type="InParanoid" id="L5KAE2"/>
<keyword evidence="3" id="KW-1185">Reference proteome</keyword>
<dbReference type="Proteomes" id="UP000010552">
    <property type="component" value="Unassembled WGS sequence"/>
</dbReference>
<gene>
    <name evidence="2" type="ORF">PAL_GLEAN10008400</name>
</gene>
<organism evidence="2 3">
    <name type="scientific">Pteropus alecto</name>
    <name type="common">Black flying fox</name>
    <dbReference type="NCBI Taxonomy" id="9402"/>
    <lineage>
        <taxon>Eukaryota</taxon>
        <taxon>Metazoa</taxon>
        <taxon>Chordata</taxon>
        <taxon>Craniata</taxon>
        <taxon>Vertebrata</taxon>
        <taxon>Euteleostomi</taxon>
        <taxon>Mammalia</taxon>
        <taxon>Eutheria</taxon>
        <taxon>Laurasiatheria</taxon>
        <taxon>Chiroptera</taxon>
        <taxon>Yinpterochiroptera</taxon>
        <taxon>Pteropodoidea</taxon>
        <taxon>Pteropodidae</taxon>
        <taxon>Pteropodinae</taxon>
        <taxon>Pteropus</taxon>
    </lineage>
</organism>
<dbReference type="STRING" id="9402.L5KAE2"/>
<name>L5KAE2_PTEAL</name>
<dbReference type="AlphaFoldDB" id="L5KAE2"/>
<reference evidence="3" key="1">
    <citation type="journal article" date="2013" name="Science">
        <title>Comparative analysis of bat genomes provides insight into the evolution of flight and immunity.</title>
        <authorList>
            <person name="Zhang G."/>
            <person name="Cowled C."/>
            <person name="Shi Z."/>
            <person name="Huang Z."/>
            <person name="Bishop-Lilly K.A."/>
            <person name="Fang X."/>
            <person name="Wynne J.W."/>
            <person name="Xiong Z."/>
            <person name="Baker M.L."/>
            <person name="Zhao W."/>
            <person name="Tachedjian M."/>
            <person name="Zhu Y."/>
            <person name="Zhou P."/>
            <person name="Jiang X."/>
            <person name="Ng J."/>
            <person name="Yang L."/>
            <person name="Wu L."/>
            <person name="Xiao J."/>
            <person name="Feng Y."/>
            <person name="Chen Y."/>
            <person name="Sun X."/>
            <person name="Zhang Y."/>
            <person name="Marsh G.A."/>
            <person name="Crameri G."/>
            <person name="Broder C.C."/>
            <person name="Frey K.G."/>
            <person name="Wang L.F."/>
            <person name="Wang J."/>
        </authorList>
    </citation>
    <scope>NUCLEOTIDE SEQUENCE [LARGE SCALE GENOMIC DNA]</scope>
</reference>
<dbReference type="Gene3D" id="2.60.40.10">
    <property type="entry name" value="Immunoglobulins"/>
    <property type="match status" value="2"/>
</dbReference>
<dbReference type="EMBL" id="KB030891">
    <property type="protein sequence ID" value="ELK08495.1"/>
    <property type="molecule type" value="Genomic_DNA"/>
</dbReference>
<evidence type="ECO:0000259" key="1">
    <source>
        <dbReference type="PROSITE" id="PS50835"/>
    </source>
</evidence>
<dbReference type="SUPFAM" id="SSF48726">
    <property type="entry name" value="Immunoglobulin"/>
    <property type="match status" value="1"/>
</dbReference>
<dbReference type="InterPro" id="IPR013783">
    <property type="entry name" value="Ig-like_fold"/>
</dbReference>
<dbReference type="InterPro" id="IPR036179">
    <property type="entry name" value="Ig-like_dom_sf"/>
</dbReference>
<feature type="domain" description="Ig-like" evidence="1">
    <location>
        <begin position="115"/>
        <end position="195"/>
    </location>
</feature>
<evidence type="ECO:0000313" key="3">
    <source>
        <dbReference type="Proteomes" id="UP000010552"/>
    </source>
</evidence>
<feature type="non-terminal residue" evidence="2">
    <location>
        <position position="1"/>
    </location>
</feature>
<dbReference type="eggNOG" id="KOG3510">
    <property type="taxonomic scope" value="Eukaryota"/>
</dbReference>
<dbReference type="FunFam" id="2.60.40.10:FF:000264">
    <property type="entry name" value="Down syndrome cell adhesion molecule like 1"/>
    <property type="match status" value="1"/>
</dbReference>
<proteinExistence type="predicted"/>
<dbReference type="PROSITE" id="PS50835">
    <property type="entry name" value="IG_LIKE"/>
    <property type="match status" value="1"/>
</dbReference>
<accession>L5KAE2</accession>
<protein>
    <submittedName>
        <fullName evidence="2">Down syndrome cell adhesion molecule</fullName>
    </submittedName>
</protein>
<sequence length="232" mass="25093">CFLAVFGEDLHASLYFVNASLQEVVFASTAGTLVPCPAAGIPPVSLRWYLATGEEIYDVPGIRHVHPNGTLQIFPFPPSSFSTLIHDNTYYCTAENPSGKIRSQDVHIKAVLREPYTVRVEDQKTMRGNVAVFKCIIPSSVEAYIAVVSWEKDTVSLISEGVLVETELTLKSRHADCAANHRAMRSGERLSASVTVLLTRTTVACQFGACDTKPLMNSDGTVHGAPPDSAGP</sequence>
<dbReference type="InterPro" id="IPR007110">
    <property type="entry name" value="Ig-like_dom"/>
</dbReference>